<dbReference type="Proteomes" id="UP000233597">
    <property type="component" value="Unassembled WGS sequence"/>
</dbReference>
<evidence type="ECO:0000313" key="4">
    <source>
        <dbReference type="EMBL" id="PKR53880.1"/>
    </source>
</evidence>
<dbReference type="Pfam" id="PF25513">
    <property type="entry name" value="P2_C"/>
    <property type="match status" value="1"/>
</dbReference>
<dbReference type="RefSeq" id="WP_101267080.1">
    <property type="nucleotide sequence ID" value="NZ_CP024200.1"/>
</dbReference>
<dbReference type="EMBL" id="NWTK01000007">
    <property type="protein sequence ID" value="PKR53880.1"/>
    <property type="molecule type" value="Genomic_DNA"/>
</dbReference>
<keyword evidence="5" id="KW-1185">Reference proteome</keyword>
<protein>
    <submittedName>
        <fullName evidence="4">Uncharacterized protein</fullName>
    </submittedName>
</protein>
<geneLocation type="plasmid" evidence="5">
    <name>pcsc3h3</name>
</geneLocation>
<feature type="domain" description="Viral coat protein P2 N-terminal" evidence="1">
    <location>
        <begin position="7"/>
        <end position="137"/>
    </location>
</feature>
<gene>
    <name evidence="4" type="ORF">COO20_12805</name>
    <name evidence="3" type="ORF">CSC3H3_23035</name>
</gene>
<dbReference type="InterPro" id="IPR053751">
    <property type="entry name" value="Viral_Major_Capsid_sf"/>
</dbReference>
<proteinExistence type="predicted"/>
<dbReference type="AlphaFoldDB" id="A0A2N3KTP4"/>
<dbReference type="Proteomes" id="UP000233458">
    <property type="component" value="Plasmid pCSC3H3"/>
</dbReference>
<dbReference type="InterPro" id="IPR041377">
    <property type="entry name" value="P2_N"/>
</dbReference>
<keyword evidence="3" id="KW-0614">Plasmid</keyword>
<dbReference type="Gene3D" id="2.60.120.730">
    <property type="match status" value="2"/>
</dbReference>
<evidence type="ECO:0000259" key="2">
    <source>
        <dbReference type="Pfam" id="PF25513"/>
    </source>
</evidence>
<organism evidence="4 6">
    <name type="scientific">Thalassospira marina</name>
    <dbReference type="NCBI Taxonomy" id="2048283"/>
    <lineage>
        <taxon>Bacteria</taxon>
        <taxon>Pseudomonadati</taxon>
        <taxon>Pseudomonadota</taxon>
        <taxon>Alphaproteobacteria</taxon>
        <taxon>Rhodospirillales</taxon>
        <taxon>Thalassospiraceae</taxon>
        <taxon>Thalassospira</taxon>
    </lineage>
</organism>
<dbReference type="InterPro" id="IPR057915">
    <property type="entry name" value="P2_C"/>
</dbReference>
<dbReference type="KEGG" id="thac:CSC3H3_23035"/>
<evidence type="ECO:0000259" key="1">
    <source>
        <dbReference type="Pfam" id="PF18628"/>
    </source>
</evidence>
<evidence type="ECO:0000313" key="5">
    <source>
        <dbReference type="Proteomes" id="UP000233458"/>
    </source>
</evidence>
<reference evidence="4 6" key="1">
    <citation type="submission" date="2017-09" db="EMBL/GenBank/DDBJ databases">
        <title>Biodiversity and function of Thalassospira species in the particle-attached aromatic-hydrocarbon-degrading consortia from the surface seawater of the South China Sea.</title>
        <authorList>
            <person name="Dong C."/>
            <person name="Liu R."/>
            <person name="Shao Z."/>
        </authorList>
    </citation>
    <scope>NUCLEOTIDE SEQUENCE [LARGE SCALE GENOMIC DNA]</scope>
    <source>
        <strain evidence="4 6">CSC1P2</strain>
    </source>
</reference>
<dbReference type="EMBL" id="CP024200">
    <property type="protein sequence ID" value="AUG55725.1"/>
    <property type="molecule type" value="Genomic_DNA"/>
</dbReference>
<name>A0A2N3KTP4_9PROT</name>
<geneLocation type="plasmid" evidence="3">
    <name>pCSC3H3</name>
</geneLocation>
<reference evidence="3 5" key="2">
    <citation type="submission" date="2017-10" db="EMBL/GenBank/DDBJ databases">
        <title>Biodiversity and function of Thalassospira species in the particle-attached aromatic-hydrocarbon-degrading consortia from the surface seawater of the China South Sea.</title>
        <authorList>
            <person name="Dong C."/>
            <person name="Liu R."/>
            <person name="Shao Z."/>
        </authorList>
    </citation>
    <scope>NUCLEOTIDE SEQUENCE [LARGE SCALE GENOMIC DNA]</scope>
    <source>
        <strain evidence="3 5">CSC3H3</strain>
        <plasmid evidence="5">pcsc3h3</plasmid>
        <plasmid evidence="3">pCSC3H3</plasmid>
    </source>
</reference>
<dbReference type="OrthoDB" id="7363503at2"/>
<feature type="domain" description="Viral coat protein P2 C-terminal" evidence="2">
    <location>
        <begin position="155"/>
        <end position="266"/>
    </location>
</feature>
<evidence type="ECO:0000313" key="6">
    <source>
        <dbReference type="Proteomes" id="UP000233597"/>
    </source>
</evidence>
<dbReference type="Pfam" id="PF18628">
    <property type="entry name" value="P2_N"/>
    <property type="match status" value="1"/>
</dbReference>
<evidence type="ECO:0000313" key="3">
    <source>
        <dbReference type="EMBL" id="AUG55725.1"/>
    </source>
</evidence>
<accession>A0A2N3KTP4</accession>
<sequence length="272" mass="29679">MTTRIFKKMPNGSGIGAGQTATFNLPLGITYYQLMLRIRADLGSGIVDVPVASLGDVIGEIRMYIDGQETIRVDAADLAVILAYKGQTVKAGALPLMFANPSQRTAAGEDAPAIGTQFLQSLSLEIDIKDGVTSPSLVVYGRMGPNTPLGQFYAIKKYPFNVGNLGTRQLQELPRTSYNLLAMHISTDQISSVQLEANQRIIRDFDRVVGEATAIQTGKVWQPGFTHIDMVESDRLSDMLPMLLESFLLRLEMEATGNFNLYTEEVRGTVAA</sequence>